<dbReference type="CDD" id="cd14733">
    <property type="entry name" value="BACK"/>
    <property type="match status" value="1"/>
</dbReference>
<evidence type="ECO:0000259" key="4">
    <source>
        <dbReference type="PROSITE" id="PS50097"/>
    </source>
</evidence>
<evidence type="ECO:0000256" key="3">
    <source>
        <dbReference type="ARBA" id="ARBA00023203"/>
    </source>
</evidence>
<dbReference type="STRING" id="37001.A0A1A9X3H3"/>
<evidence type="ECO:0000313" key="5">
    <source>
        <dbReference type="EnsemblMetazoa" id="GBRI042993-PA"/>
    </source>
</evidence>
<dbReference type="AlphaFoldDB" id="A0A1A9X3H3"/>
<dbReference type="InterPro" id="IPR011333">
    <property type="entry name" value="SKP1/BTB/POZ_sf"/>
</dbReference>
<keyword evidence="2" id="KW-0677">Repeat</keyword>
<evidence type="ECO:0000256" key="2">
    <source>
        <dbReference type="ARBA" id="ARBA00022737"/>
    </source>
</evidence>
<keyword evidence="3" id="KW-0009">Actin-binding</keyword>
<keyword evidence="6" id="KW-1185">Reference proteome</keyword>
<dbReference type="Gene3D" id="3.30.710.10">
    <property type="entry name" value="Potassium Channel Kv1.1, Chain A"/>
    <property type="match status" value="1"/>
</dbReference>
<proteinExistence type="predicted"/>
<dbReference type="PROSITE" id="PS50097">
    <property type="entry name" value="BTB"/>
    <property type="match status" value="1"/>
</dbReference>
<dbReference type="SUPFAM" id="SSF54695">
    <property type="entry name" value="POZ domain"/>
    <property type="match status" value="1"/>
</dbReference>
<dbReference type="PANTHER" id="PTHR24412">
    <property type="entry name" value="KELCH PROTEIN"/>
    <property type="match status" value="1"/>
</dbReference>
<dbReference type="InterPro" id="IPR000210">
    <property type="entry name" value="BTB/POZ_dom"/>
</dbReference>
<dbReference type="Proteomes" id="UP000091820">
    <property type="component" value="Unassembled WGS sequence"/>
</dbReference>
<dbReference type="PANTHER" id="PTHR24412:SF441">
    <property type="entry name" value="KELCH-LIKE PROTEIN 28"/>
    <property type="match status" value="1"/>
</dbReference>
<accession>A0A1A9X3H3</accession>
<keyword evidence="1" id="KW-0880">Kelch repeat</keyword>
<evidence type="ECO:0000313" key="6">
    <source>
        <dbReference type="Proteomes" id="UP000091820"/>
    </source>
</evidence>
<dbReference type="VEuPathDB" id="VectorBase:GBRI042993"/>
<name>A0A1A9X3H3_9MUSC</name>
<dbReference type="EnsemblMetazoa" id="GBRI042993-RA">
    <property type="protein sequence ID" value="GBRI042993-PA"/>
    <property type="gene ID" value="GBRI042993"/>
</dbReference>
<reference evidence="6" key="1">
    <citation type="submission" date="2014-03" db="EMBL/GenBank/DDBJ databases">
        <authorList>
            <person name="Aksoy S."/>
            <person name="Warren W."/>
            <person name="Wilson R.K."/>
        </authorList>
    </citation>
    <scope>NUCLEOTIDE SEQUENCE [LARGE SCALE GENOMIC DNA]</scope>
    <source>
        <strain evidence="6">IAEA</strain>
    </source>
</reference>
<evidence type="ECO:0000256" key="1">
    <source>
        <dbReference type="ARBA" id="ARBA00022441"/>
    </source>
</evidence>
<dbReference type="Pfam" id="PF07707">
    <property type="entry name" value="BACK"/>
    <property type="match status" value="1"/>
</dbReference>
<sequence>MFADDMKENREGEAKFPEFKATALKAVINYVYSGMINITEDSVESILLITNMLQIDWVKDQYGQFLQQRVKVTNCFSTRRIADMYSCKQLGNYWSEYILLRCFPRLINVEEFLQLSFDEVCRQAMNSNLTIFMHNPKKTLIEVC</sequence>
<reference evidence="5" key="2">
    <citation type="submission" date="2020-05" db="UniProtKB">
        <authorList>
            <consortium name="EnsemblMetazoa"/>
        </authorList>
    </citation>
    <scope>IDENTIFICATION</scope>
    <source>
        <strain evidence="5">IAEA</strain>
    </source>
</reference>
<dbReference type="Gene3D" id="1.25.40.420">
    <property type="match status" value="1"/>
</dbReference>
<feature type="domain" description="BTB" evidence="4">
    <location>
        <begin position="1"/>
        <end position="40"/>
    </location>
</feature>
<organism evidence="5 6">
    <name type="scientific">Glossina brevipalpis</name>
    <dbReference type="NCBI Taxonomy" id="37001"/>
    <lineage>
        <taxon>Eukaryota</taxon>
        <taxon>Metazoa</taxon>
        <taxon>Ecdysozoa</taxon>
        <taxon>Arthropoda</taxon>
        <taxon>Hexapoda</taxon>
        <taxon>Insecta</taxon>
        <taxon>Pterygota</taxon>
        <taxon>Neoptera</taxon>
        <taxon>Endopterygota</taxon>
        <taxon>Diptera</taxon>
        <taxon>Brachycera</taxon>
        <taxon>Muscomorpha</taxon>
        <taxon>Hippoboscoidea</taxon>
        <taxon>Glossinidae</taxon>
        <taxon>Glossina</taxon>
    </lineage>
</organism>
<protein>
    <submittedName>
        <fullName evidence="5">BTB domain-containing protein</fullName>
    </submittedName>
</protein>
<dbReference type="Pfam" id="PF00651">
    <property type="entry name" value="BTB"/>
    <property type="match status" value="1"/>
</dbReference>
<dbReference type="InterPro" id="IPR011705">
    <property type="entry name" value="BACK"/>
</dbReference>